<evidence type="ECO:0000313" key="3">
    <source>
        <dbReference type="EMBL" id="QWM90364.1"/>
    </source>
</evidence>
<feature type="compositionally biased region" description="Low complexity" evidence="2">
    <location>
        <begin position="51"/>
        <end position="68"/>
    </location>
</feature>
<sequence>MNDFGYGVTNNADNADVTKDNNGDAIDLSKSNGLSSPDDNDSTTDLDKNKNNGNNDVDNNIDNNNNDNNDNDNDDKSKSEFVIEPGTVLDIDDKKYTIDDNGNIVDENGNIFKEAKDVKDFIDSFTVNDDNSENEISIDSIRKLFDVEVVDENDKPIEFENTPNGIKSYIDAVINNREEEIAENAINTLYDKIPILRDLVPYYIANGNSLDGFLEIKDRSNIVLKDDDEAQQEEIIKMSWSEQNRKGDVDSYINYLKSTGTLADVAKEELEALKEKDEEKRKAIAEQAEQAERDAIEQEEKYWKGVKEVIDSRNIAEYKIPDTIIINKDGKKISVTPDDFFKYIYQIDKNGKSRYQYDLENETPEARRNDSILRAYLKFVGGSYSNLVDMAINDKEVKKLKLIAKTRNTTGIKITKPNSDKNNGKIDFGY</sequence>
<keyword evidence="1" id="KW-0175">Coiled coil</keyword>
<dbReference type="EMBL" id="MZ130488">
    <property type="protein sequence ID" value="QWM90364.1"/>
    <property type="molecule type" value="Genomic_DNA"/>
</dbReference>
<organism evidence="3 4">
    <name type="scientific">uncultured phage cr17_1</name>
    <dbReference type="NCBI Taxonomy" id="2986404"/>
    <lineage>
        <taxon>Viruses</taxon>
        <taxon>Duplodnaviria</taxon>
        <taxon>Heunggongvirae</taxon>
        <taxon>Uroviricota</taxon>
        <taxon>Caudoviricetes</taxon>
        <taxon>Crassvirales</taxon>
        <taxon>Intestiviridae</taxon>
        <taxon>Crudevirinae</taxon>
        <taxon>Endlipuvirus</taxon>
        <taxon>Endlipuvirus intestinihominis</taxon>
    </lineage>
</organism>
<protein>
    <submittedName>
        <fullName evidence="3">Uncharacterized protein</fullName>
    </submittedName>
</protein>
<accession>A0AAE7RVT9</accession>
<feature type="coiled-coil region" evidence="1">
    <location>
        <begin position="256"/>
        <end position="301"/>
    </location>
</feature>
<dbReference type="Proteomes" id="UP000827442">
    <property type="component" value="Segment"/>
</dbReference>
<reference evidence="3 4" key="1">
    <citation type="submission" date="2021-04" db="EMBL/GenBank/DDBJ databases">
        <authorList>
            <person name="Shkoporov A.N."/>
            <person name="Stockdale S.R."/>
            <person name="Guerin E."/>
            <person name="Ross R.P."/>
            <person name="Hill C."/>
        </authorList>
    </citation>
    <scope>NUCLEOTIDE SEQUENCE [LARGE SCALE GENOMIC DNA]</scope>
    <source>
        <strain evidence="4">cr17_1</strain>
    </source>
</reference>
<name>A0AAE7RVT9_9CAUD</name>
<dbReference type="RefSeq" id="YP_010359936.1">
    <property type="nucleotide sequence ID" value="NC_062778.1"/>
</dbReference>
<evidence type="ECO:0000256" key="1">
    <source>
        <dbReference type="SAM" id="Coils"/>
    </source>
</evidence>
<evidence type="ECO:0000313" key="4">
    <source>
        <dbReference type="Proteomes" id="UP000827442"/>
    </source>
</evidence>
<gene>
    <name evidence="3" type="primary">gp_25627</name>
</gene>
<keyword evidence="4" id="KW-1185">Reference proteome</keyword>
<feature type="region of interest" description="Disordered" evidence="2">
    <location>
        <begin position="1"/>
        <end position="81"/>
    </location>
</feature>
<dbReference type="GeneID" id="75691622"/>
<evidence type="ECO:0000256" key="2">
    <source>
        <dbReference type="SAM" id="MobiDB-lite"/>
    </source>
</evidence>
<dbReference type="KEGG" id="vg:75691622"/>
<proteinExistence type="predicted"/>